<dbReference type="Proteomes" id="UP001162131">
    <property type="component" value="Unassembled WGS sequence"/>
</dbReference>
<accession>A0AAU9JRQ9</accession>
<evidence type="ECO:0000313" key="2">
    <source>
        <dbReference type="Proteomes" id="UP001162131"/>
    </source>
</evidence>
<name>A0AAU9JRQ9_9CILI</name>
<keyword evidence="2" id="KW-1185">Reference proteome</keyword>
<evidence type="ECO:0000313" key="1">
    <source>
        <dbReference type="EMBL" id="CAG9327047.1"/>
    </source>
</evidence>
<dbReference type="AlphaFoldDB" id="A0AAU9JRQ9"/>
<organism evidence="1 2">
    <name type="scientific">Blepharisma stoltei</name>
    <dbReference type="NCBI Taxonomy" id="1481888"/>
    <lineage>
        <taxon>Eukaryota</taxon>
        <taxon>Sar</taxon>
        <taxon>Alveolata</taxon>
        <taxon>Ciliophora</taxon>
        <taxon>Postciliodesmatophora</taxon>
        <taxon>Heterotrichea</taxon>
        <taxon>Heterotrichida</taxon>
        <taxon>Blepharismidae</taxon>
        <taxon>Blepharisma</taxon>
    </lineage>
</organism>
<gene>
    <name evidence="1" type="ORF">BSTOLATCC_MIC42305</name>
</gene>
<sequence length="72" mass="8352">MVSDIFTMDGNEFNRLALLSILSPQHWFIDEACNGKTLWIKSSPVMRENKCIKQLLWIVACLKCQDLKPQLK</sequence>
<reference evidence="1" key="1">
    <citation type="submission" date="2021-09" db="EMBL/GenBank/DDBJ databases">
        <authorList>
            <consortium name="AG Swart"/>
            <person name="Singh M."/>
            <person name="Singh A."/>
            <person name="Seah K."/>
            <person name="Emmerich C."/>
        </authorList>
    </citation>
    <scope>NUCLEOTIDE SEQUENCE</scope>
    <source>
        <strain evidence="1">ATCC30299</strain>
    </source>
</reference>
<dbReference type="EMBL" id="CAJZBQ010000041">
    <property type="protein sequence ID" value="CAG9327047.1"/>
    <property type="molecule type" value="Genomic_DNA"/>
</dbReference>
<protein>
    <submittedName>
        <fullName evidence="1">Uncharacterized protein</fullName>
    </submittedName>
</protein>
<comment type="caution">
    <text evidence="1">The sequence shown here is derived from an EMBL/GenBank/DDBJ whole genome shotgun (WGS) entry which is preliminary data.</text>
</comment>
<proteinExistence type="predicted"/>